<sequence length="496" mass="51869">MTTSPDPAAPRQAPDHRMIRRIIAGIMLAMFLGALDQTIVTTALPTIGREMADAGDLAWVVTAYLLSSTAVTPLYGKLSDVHGRRAMLLIAITVFVAGSVACALAPDMLTLILMRGVQGLGGGGLISLAQTIIADLVSPKERSRYQGYIAGMFGVASVGGPVLGGLMAEHLHWTMIFWINLPLGILAFAMTDRVLRRLPRHDRRRRIDYLGAALMVVAAASLLLALTWGGVAYPWGSPRIVGLLALSALFWAVFAWRIKTADEPFLPLSVLADPVVRRAIAAAFFAMGTMIGLCLFMPIYIETVLGHSAATSGLMLIAFMGGTPFGAMICGRAMARMRHYKRPSMIGLAISAVLTAVLALFPRALGDTGFMVLAALIGGGIGTALPLTTVSIQNAVPIAQMGTATGAMNFFRALGSALIVSALSAVFFAALGDGAPAAGQSLERLAGQLAARGGDLGQVFTLVFGAAALGLAVALGFVVAMETKPLRTSVEPNPAE</sequence>
<dbReference type="GO" id="GO:0022857">
    <property type="term" value="F:transmembrane transporter activity"/>
    <property type="evidence" value="ECO:0007669"/>
    <property type="project" value="InterPro"/>
</dbReference>
<evidence type="ECO:0000256" key="7">
    <source>
        <dbReference type="SAM" id="Phobius"/>
    </source>
</evidence>
<keyword evidence="5 7" id="KW-1133">Transmembrane helix</keyword>
<feature type="transmembrane region" description="Helical" evidence="7">
    <location>
        <begin position="57"/>
        <end position="75"/>
    </location>
</feature>
<feature type="transmembrane region" description="Helical" evidence="7">
    <location>
        <begin position="21"/>
        <end position="45"/>
    </location>
</feature>
<feature type="transmembrane region" description="Helical" evidence="7">
    <location>
        <begin position="87"/>
        <end position="106"/>
    </location>
</feature>
<dbReference type="FunFam" id="1.20.1720.10:FF:000004">
    <property type="entry name" value="EmrB/QacA family drug resistance transporter"/>
    <property type="match status" value="1"/>
</dbReference>
<evidence type="ECO:0000256" key="1">
    <source>
        <dbReference type="ARBA" id="ARBA00004651"/>
    </source>
</evidence>
<accession>A0A317EAD5</accession>
<keyword evidence="6 7" id="KW-0472">Membrane</keyword>
<feature type="transmembrane region" description="Helical" evidence="7">
    <location>
        <begin position="346"/>
        <end position="364"/>
    </location>
</feature>
<feature type="transmembrane region" description="Helical" evidence="7">
    <location>
        <begin position="175"/>
        <end position="195"/>
    </location>
</feature>
<proteinExistence type="predicted"/>
<evidence type="ECO:0000256" key="6">
    <source>
        <dbReference type="ARBA" id="ARBA00023136"/>
    </source>
</evidence>
<feature type="transmembrane region" description="Helical" evidence="7">
    <location>
        <begin position="240"/>
        <end position="258"/>
    </location>
</feature>
<dbReference type="PANTHER" id="PTHR23501:SF197">
    <property type="entry name" value="COMD"/>
    <property type="match status" value="1"/>
</dbReference>
<dbReference type="SUPFAM" id="SSF103473">
    <property type="entry name" value="MFS general substrate transporter"/>
    <property type="match status" value="1"/>
</dbReference>
<comment type="caution">
    <text evidence="9">The sequence shown here is derived from an EMBL/GenBank/DDBJ whole genome shotgun (WGS) entry which is preliminary data.</text>
</comment>
<keyword evidence="10" id="KW-1185">Reference proteome</keyword>
<dbReference type="GO" id="GO:0005886">
    <property type="term" value="C:plasma membrane"/>
    <property type="evidence" value="ECO:0007669"/>
    <property type="project" value="UniProtKB-SubCell"/>
</dbReference>
<dbReference type="AlphaFoldDB" id="A0A317EAD5"/>
<dbReference type="PROSITE" id="PS50850">
    <property type="entry name" value="MFS"/>
    <property type="match status" value="1"/>
</dbReference>
<dbReference type="PRINTS" id="PR01035">
    <property type="entry name" value="TCRTETA"/>
</dbReference>
<feature type="transmembrane region" description="Helical" evidence="7">
    <location>
        <begin position="459"/>
        <end position="480"/>
    </location>
</feature>
<dbReference type="OrthoDB" id="9771737at2"/>
<feature type="transmembrane region" description="Helical" evidence="7">
    <location>
        <begin position="145"/>
        <end position="163"/>
    </location>
</feature>
<keyword evidence="3" id="KW-1003">Cell membrane</keyword>
<feature type="transmembrane region" description="Helical" evidence="7">
    <location>
        <begin position="410"/>
        <end position="431"/>
    </location>
</feature>
<feature type="transmembrane region" description="Helical" evidence="7">
    <location>
        <begin position="207"/>
        <end position="228"/>
    </location>
</feature>
<dbReference type="Pfam" id="PF07690">
    <property type="entry name" value="MFS_1"/>
    <property type="match status" value="1"/>
</dbReference>
<evidence type="ECO:0000313" key="9">
    <source>
        <dbReference type="EMBL" id="PWR23631.1"/>
    </source>
</evidence>
<evidence type="ECO:0000256" key="5">
    <source>
        <dbReference type="ARBA" id="ARBA00022989"/>
    </source>
</evidence>
<name>A0A317EAD5_9PROT</name>
<evidence type="ECO:0000256" key="4">
    <source>
        <dbReference type="ARBA" id="ARBA00022692"/>
    </source>
</evidence>
<dbReference type="PANTHER" id="PTHR23501">
    <property type="entry name" value="MAJOR FACILITATOR SUPERFAMILY"/>
    <property type="match status" value="1"/>
</dbReference>
<dbReference type="CDD" id="cd17502">
    <property type="entry name" value="MFS_Azr1_MDR_like"/>
    <property type="match status" value="1"/>
</dbReference>
<dbReference type="RefSeq" id="WP_109919663.1">
    <property type="nucleotide sequence ID" value="NZ_QGLF01000001.1"/>
</dbReference>
<dbReference type="Proteomes" id="UP000246077">
    <property type="component" value="Unassembled WGS sequence"/>
</dbReference>
<evidence type="ECO:0000313" key="10">
    <source>
        <dbReference type="Proteomes" id="UP000246077"/>
    </source>
</evidence>
<organism evidence="9 10">
    <name type="scientific">Zavarzinia compransoris</name>
    <dbReference type="NCBI Taxonomy" id="1264899"/>
    <lineage>
        <taxon>Bacteria</taxon>
        <taxon>Pseudomonadati</taxon>
        <taxon>Pseudomonadota</taxon>
        <taxon>Alphaproteobacteria</taxon>
        <taxon>Rhodospirillales</taxon>
        <taxon>Zavarziniaceae</taxon>
        <taxon>Zavarzinia</taxon>
    </lineage>
</organism>
<dbReference type="InterPro" id="IPR001958">
    <property type="entry name" value="Tet-R_TetA/multi-R_MdtG-like"/>
</dbReference>
<feature type="transmembrane region" description="Helical" evidence="7">
    <location>
        <begin position="112"/>
        <end position="133"/>
    </location>
</feature>
<feature type="transmembrane region" description="Helical" evidence="7">
    <location>
        <begin position="370"/>
        <end position="390"/>
    </location>
</feature>
<protein>
    <submittedName>
        <fullName evidence="9">MFS transporter</fullName>
    </submittedName>
</protein>
<dbReference type="InterPro" id="IPR036259">
    <property type="entry name" value="MFS_trans_sf"/>
</dbReference>
<evidence type="ECO:0000256" key="2">
    <source>
        <dbReference type="ARBA" id="ARBA00022448"/>
    </source>
</evidence>
<reference evidence="10" key="1">
    <citation type="submission" date="2018-05" db="EMBL/GenBank/DDBJ databases">
        <title>Zavarzinia sp. HR-AS.</title>
        <authorList>
            <person name="Lee Y."/>
            <person name="Jeon C.O."/>
        </authorList>
    </citation>
    <scope>NUCLEOTIDE SEQUENCE [LARGE SCALE GENOMIC DNA]</scope>
    <source>
        <strain evidence="10">DSM 1231</strain>
    </source>
</reference>
<dbReference type="EMBL" id="QGLF01000001">
    <property type="protein sequence ID" value="PWR23631.1"/>
    <property type="molecule type" value="Genomic_DNA"/>
</dbReference>
<dbReference type="Gene3D" id="1.20.1250.20">
    <property type="entry name" value="MFS general substrate transporter like domains"/>
    <property type="match status" value="2"/>
</dbReference>
<evidence type="ECO:0000259" key="8">
    <source>
        <dbReference type="PROSITE" id="PS50850"/>
    </source>
</evidence>
<dbReference type="InterPro" id="IPR011701">
    <property type="entry name" value="MFS"/>
</dbReference>
<feature type="transmembrane region" description="Helical" evidence="7">
    <location>
        <begin position="313"/>
        <end position="334"/>
    </location>
</feature>
<keyword evidence="2" id="KW-0813">Transport</keyword>
<evidence type="ECO:0000256" key="3">
    <source>
        <dbReference type="ARBA" id="ARBA00022475"/>
    </source>
</evidence>
<gene>
    <name evidence="9" type="ORF">DKG75_03435</name>
</gene>
<feature type="domain" description="Major facilitator superfamily (MFS) profile" evidence="8">
    <location>
        <begin position="22"/>
        <end position="484"/>
    </location>
</feature>
<dbReference type="InterPro" id="IPR020846">
    <property type="entry name" value="MFS_dom"/>
</dbReference>
<feature type="transmembrane region" description="Helical" evidence="7">
    <location>
        <begin position="279"/>
        <end position="301"/>
    </location>
</feature>
<keyword evidence="4 7" id="KW-0812">Transmembrane</keyword>
<comment type="subcellular location">
    <subcellularLocation>
        <location evidence="1">Cell membrane</location>
        <topology evidence="1">Multi-pass membrane protein</topology>
    </subcellularLocation>
</comment>